<dbReference type="PANTHER" id="PTHR45436:SF5">
    <property type="entry name" value="SENSOR HISTIDINE KINASE TRCS"/>
    <property type="match status" value="1"/>
</dbReference>
<evidence type="ECO:0000313" key="15">
    <source>
        <dbReference type="EMBL" id="GAA2010533.1"/>
    </source>
</evidence>
<dbReference type="InterPro" id="IPR050428">
    <property type="entry name" value="TCS_sensor_his_kinase"/>
</dbReference>
<dbReference type="Pfam" id="PF00672">
    <property type="entry name" value="HAMP"/>
    <property type="match status" value="1"/>
</dbReference>
<dbReference type="Gene3D" id="1.10.287.130">
    <property type="match status" value="1"/>
</dbReference>
<evidence type="ECO:0000256" key="10">
    <source>
        <dbReference type="ARBA" id="ARBA00023136"/>
    </source>
</evidence>
<dbReference type="CDD" id="cd00082">
    <property type="entry name" value="HisKA"/>
    <property type="match status" value="1"/>
</dbReference>
<dbReference type="InterPro" id="IPR003594">
    <property type="entry name" value="HATPase_dom"/>
</dbReference>
<name>A0ABP5EXN4_9MICO</name>
<evidence type="ECO:0000256" key="2">
    <source>
        <dbReference type="ARBA" id="ARBA00004236"/>
    </source>
</evidence>
<dbReference type="InterPro" id="IPR003661">
    <property type="entry name" value="HisK_dim/P_dom"/>
</dbReference>
<dbReference type="SMART" id="SM00387">
    <property type="entry name" value="HATPase_c"/>
    <property type="match status" value="1"/>
</dbReference>
<keyword evidence="4" id="KW-0597">Phosphoprotein</keyword>
<dbReference type="InterPro" id="IPR005467">
    <property type="entry name" value="His_kinase_dom"/>
</dbReference>
<dbReference type="PRINTS" id="PR00344">
    <property type="entry name" value="BCTRLSENSOR"/>
</dbReference>
<keyword evidence="5" id="KW-0808">Transferase</keyword>
<reference evidence="16" key="1">
    <citation type="journal article" date="2019" name="Int. J. Syst. Evol. Microbiol.">
        <title>The Global Catalogue of Microorganisms (GCM) 10K type strain sequencing project: providing services to taxonomists for standard genome sequencing and annotation.</title>
        <authorList>
            <consortium name="The Broad Institute Genomics Platform"/>
            <consortium name="The Broad Institute Genome Sequencing Center for Infectious Disease"/>
            <person name="Wu L."/>
            <person name="Ma J."/>
        </authorList>
    </citation>
    <scope>NUCLEOTIDE SEQUENCE [LARGE SCALE GENOMIC DNA]</scope>
    <source>
        <strain evidence="16">JCM 14546</strain>
    </source>
</reference>
<feature type="region of interest" description="Disordered" evidence="11">
    <location>
        <begin position="510"/>
        <end position="571"/>
    </location>
</feature>
<evidence type="ECO:0000256" key="8">
    <source>
        <dbReference type="ARBA" id="ARBA00022989"/>
    </source>
</evidence>
<evidence type="ECO:0000256" key="6">
    <source>
        <dbReference type="ARBA" id="ARBA00022692"/>
    </source>
</evidence>
<feature type="domain" description="HAMP" evidence="14">
    <location>
        <begin position="277"/>
        <end position="339"/>
    </location>
</feature>
<dbReference type="RefSeq" id="WP_344309692.1">
    <property type="nucleotide sequence ID" value="NZ_BAAANO010000020.1"/>
</dbReference>
<gene>
    <name evidence="15" type="ORF">GCM10009755_22130</name>
</gene>
<keyword evidence="6 12" id="KW-0812">Transmembrane</keyword>
<feature type="domain" description="Histidine kinase" evidence="13">
    <location>
        <begin position="354"/>
        <end position="655"/>
    </location>
</feature>
<evidence type="ECO:0000256" key="1">
    <source>
        <dbReference type="ARBA" id="ARBA00000085"/>
    </source>
</evidence>
<dbReference type="PROSITE" id="PS50885">
    <property type="entry name" value="HAMP"/>
    <property type="match status" value="1"/>
</dbReference>
<organism evidence="15 16">
    <name type="scientific">Brevibacterium samyangense</name>
    <dbReference type="NCBI Taxonomy" id="366888"/>
    <lineage>
        <taxon>Bacteria</taxon>
        <taxon>Bacillati</taxon>
        <taxon>Actinomycetota</taxon>
        <taxon>Actinomycetes</taxon>
        <taxon>Micrococcales</taxon>
        <taxon>Brevibacteriaceae</taxon>
        <taxon>Brevibacterium</taxon>
    </lineage>
</organism>
<comment type="subcellular location">
    <subcellularLocation>
        <location evidence="2">Cell membrane</location>
    </subcellularLocation>
</comment>
<feature type="transmembrane region" description="Helical" evidence="12">
    <location>
        <begin position="255"/>
        <end position="276"/>
    </location>
</feature>
<dbReference type="Gene3D" id="3.30.565.10">
    <property type="entry name" value="Histidine kinase-like ATPase, C-terminal domain"/>
    <property type="match status" value="1"/>
</dbReference>
<evidence type="ECO:0000313" key="16">
    <source>
        <dbReference type="Proteomes" id="UP001500755"/>
    </source>
</evidence>
<evidence type="ECO:0000259" key="14">
    <source>
        <dbReference type="PROSITE" id="PS50885"/>
    </source>
</evidence>
<feature type="compositionally biased region" description="Gly residues" evidence="11">
    <location>
        <begin position="101"/>
        <end position="128"/>
    </location>
</feature>
<evidence type="ECO:0000256" key="11">
    <source>
        <dbReference type="SAM" id="MobiDB-lite"/>
    </source>
</evidence>
<protein>
    <recommendedName>
        <fullName evidence="3">histidine kinase</fullName>
        <ecNumber evidence="3">2.7.13.3</ecNumber>
    </recommendedName>
</protein>
<dbReference type="InterPro" id="IPR036097">
    <property type="entry name" value="HisK_dim/P_sf"/>
</dbReference>
<feature type="compositionally biased region" description="Low complexity" evidence="11">
    <location>
        <begin position="515"/>
        <end position="558"/>
    </location>
</feature>
<dbReference type="InterPro" id="IPR004358">
    <property type="entry name" value="Sig_transdc_His_kin-like_C"/>
</dbReference>
<keyword evidence="9" id="KW-0902">Two-component regulatory system</keyword>
<evidence type="ECO:0000256" key="4">
    <source>
        <dbReference type="ARBA" id="ARBA00022553"/>
    </source>
</evidence>
<evidence type="ECO:0000256" key="3">
    <source>
        <dbReference type="ARBA" id="ARBA00012438"/>
    </source>
</evidence>
<evidence type="ECO:0000256" key="12">
    <source>
        <dbReference type="SAM" id="Phobius"/>
    </source>
</evidence>
<dbReference type="SUPFAM" id="SSF55874">
    <property type="entry name" value="ATPase domain of HSP90 chaperone/DNA topoisomerase II/histidine kinase"/>
    <property type="match status" value="1"/>
</dbReference>
<evidence type="ECO:0000256" key="5">
    <source>
        <dbReference type="ARBA" id="ARBA00022679"/>
    </source>
</evidence>
<dbReference type="Pfam" id="PF02518">
    <property type="entry name" value="HATPase_c"/>
    <property type="match status" value="1"/>
</dbReference>
<evidence type="ECO:0000259" key="13">
    <source>
        <dbReference type="PROSITE" id="PS50109"/>
    </source>
</evidence>
<comment type="catalytic activity">
    <reaction evidence="1">
        <text>ATP + protein L-histidine = ADP + protein N-phospho-L-histidine.</text>
        <dbReference type="EC" id="2.7.13.3"/>
    </reaction>
</comment>
<comment type="caution">
    <text evidence="15">The sequence shown here is derived from an EMBL/GenBank/DDBJ whole genome shotgun (WGS) entry which is preliminary data.</text>
</comment>
<dbReference type="SMART" id="SM00388">
    <property type="entry name" value="HisKA"/>
    <property type="match status" value="1"/>
</dbReference>
<dbReference type="EMBL" id="BAAANO010000020">
    <property type="protein sequence ID" value="GAA2010533.1"/>
    <property type="molecule type" value="Genomic_DNA"/>
</dbReference>
<dbReference type="Pfam" id="PF00512">
    <property type="entry name" value="HisKA"/>
    <property type="match status" value="1"/>
</dbReference>
<dbReference type="InterPro" id="IPR036890">
    <property type="entry name" value="HATPase_C_sf"/>
</dbReference>
<evidence type="ECO:0000256" key="9">
    <source>
        <dbReference type="ARBA" id="ARBA00023012"/>
    </source>
</evidence>
<dbReference type="SMART" id="SM00304">
    <property type="entry name" value="HAMP"/>
    <property type="match status" value="1"/>
</dbReference>
<dbReference type="InterPro" id="IPR003660">
    <property type="entry name" value="HAMP_dom"/>
</dbReference>
<feature type="region of interest" description="Disordered" evidence="11">
    <location>
        <begin position="1"/>
        <end position="36"/>
    </location>
</feature>
<keyword evidence="10 12" id="KW-0472">Membrane</keyword>
<keyword evidence="7" id="KW-0418">Kinase</keyword>
<evidence type="ECO:0000256" key="7">
    <source>
        <dbReference type="ARBA" id="ARBA00022777"/>
    </source>
</evidence>
<dbReference type="SUPFAM" id="SSF47384">
    <property type="entry name" value="Homodimeric domain of signal transducing histidine kinase"/>
    <property type="match status" value="1"/>
</dbReference>
<proteinExistence type="predicted"/>
<feature type="transmembrane region" description="Helical" evidence="12">
    <location>
        <begin position="50"/>
        <end position="73"/>
    </location>
</feature>
<dbReference type="PROSITE" id="PS50109">
    <property type="entry name" value="HIS_KIN"/>
    <property type="match status" value="1"/>
</dbReference>
<keyword evidence="8 12" id="KW-1133">Transmembrane helix</keyword>
<dbReference type="Proteomes" id="UP001500755">
    <property type="component" value="Unassembled WGS sequence"/>
</dbReference>
<sequence length="657" mass="65638">MTTPPTPETPHGSPTPPHLPAQAAGSAHHRGSARPAGARWWSFRTLRSRLIVMTVVILVVIGTGIGTGAVVAVRSALMHSLDQDLLSMASRASGVPQAGTTGDGGVGAGGLGGNGFGSTGPGDAGGQASGASAVDEGLRFLFQPGQGDGAIAVVTDGRTAIGMIARASQGVPEDLPTTTTEAVLGTPLGAAPSTRDLPEIGAYRLVAVTVPAGGGGADVGGGGGANAGSGTAADRTIVYGIPQTDIDRALARTGWTTVAVVALGVLAAALVASALISRQLKPLRQVARTATEVSALDLDTGESVLDTRLPADLSTPGSEVGEVGAAMNLMLDNVDTALQARYASEQRMRRFVADASHELRTPLTTIRGYADLTRSVRGSLPAQVATSLERIETGAVRMSGLVDDLLLLARLDAGREPREIGPVDVSALAVELVEDAHVTSPDHRFTLDVPEEPVTAFAIEGRLRQVIGNVLTNARVHTLAGTHVHVALRAAGGAGAPVDASGGLAVAGSGRGQLAESAGPAGSSGSETSMGDGASAGRGASSGPVASADSSAPAASGGTEPGSGLAVLTIADDGPGIPESIRDSVFERFVTAGEGRSRSSEEQTAGGSSGLGLSIARALMEHMGGRITVESPTIPGTGERGSHGTTFTLTLPLATSN</sequence>
<dbReference type="PANTHER" id="PTHR45436">
    <property type="entry name" value="SENSOR HISTIDINE KINASE YKOH"/>
    <property type="match status" value="1"/>
</dbReference>
<dbReference type="Gene3D" id="6.10.340.10">
    <property type="match status" value="1"/>
</dbReference>
<keyword evidence="16" id="KW-1185">Reference proteome</keyword>
<feature type="compositionally biased region" description="Pro residues" evidence="11">
    <location>
        <begin position="1"/>
        <end position="19"/>
    </location>
</feature>
<dbReference type="CDD" id="cd06225">
    <property type="entry name" value="HAMP"/>
    <property type="match status" value="1"/>
</dbReference>
<dbReference type="EC" id="2.7.13.3" evidence="3"/>
<feature type="region of interest" description="Disordered" evidence="11">
    <location>
        <begin position="93"/>
        <end position="130"/>
    </location>
</feature>
<dbReference type="CDD" id="cd00075">
    <property type="entry name" value="HATPase"/>
    <property type="match status" value="1"/>
</dbReference>
<accession>A0ABP5EXN4</accession>